<accession>A0AAV0B6C8</accession>
<dbReference type="EMBL" id="CALTRL010004145">
    <property type="protein sequence ID" value="CAH7682557.1"/>
    <property type="molecule type" value="Genomic_DNA"/>
</dbReference>
<reference evidence="1" key="1">
    <citation type="submission" date="2022-06" db="EMBL/GenBank/DDBJ databases">
        <authorList>
            <consortium name="SYNGENTA / RWTH Aachen University"/>
        </authorList>
    </citation>
    <scope>NUCLEOTIDE SEQUENCE</scope>
</reference>
<comment type="caution">
    <text evidence="1">The sequence shown here is derived from an EMBL/GenBank/DDBJ whole genome shotgun (WGS) entry which is preliminary data.</text>
</comment>
<gene>
    <name evidence="1" type="ORF">PPACK8108_LOCUS15522</name>
</gene>
<evidence type="ECO:0000313" key="1">
    <source>
        <dbReference type="EMBL" id="CAH7682557.1"/>
    </source>
</evidence>
<dbReference type="AlphaFoldDB" id="A0AAV0B6C8"/>
<evidence type="ECO:0000313" key="2">
    <source>
        <dbReference type="Proteomes" id="UP001153365"/>
    </source>
</evidence>
<sequence length="250" mass="28214">MRPTSYFFTPKRLELIILTLGLFINGNLGTLDFFESSRLNPGSHNIKINDPTPRLNNLINPGFGDGALEIPKKHLKNQESATAPSGLPKFDLNELPYDMDPGNSHGFGGGNFKPESERDYSQTFKRQKIDPAHRSLRPTNLKFPLANVGVESGFEEVASNQAQKINEPGIFREARDYYTNKVSKIQPERNFDHKNGKEHSLIIFKEIFSSSSERDSAGYETKNIKRKVIDELEDQYSVNGMIFIFIAADS</sequence>
<protein>
    <submittedName>
        <fullName evidence="1">Expressed protein</fullName>
    </submittedName>
</protein>
<name>A0AAV0B6C8_PHAPC</name>
<keyword evidence="2" id="KW-1185">Reference proteome</keyword>
<dbReference type="Proteomes" id="UP001153365">
    <property type="component" value="Unassembled WGS sequence"/>
</dbReference>
<organism evidence="1 2">
    <name type="scientific">Phakopsora pachyrhizi</name>
    <name type="common">Asian soybean rust disease fungus</name>
    <dbReference type="NCBI Taxonomy" id="170000"/>
    <lineage>
        <taxon>Eukaryota</taxon>
        <taxon>Fungi</taxon>
        <taxon>Dikarya</taxon>
        <taxon>Basidiomycota</taxon>
        <taxon>Pucciniomycotina</taxon>
        <taxon>Pucciniomycetes</taxon>
        <taxon>Pucciniales</taxon>
        <taxon>Phakopsoraceae</taxon>
        <taxon>Phakopsora</taxon>
    </lineage>
</organism>
<proteinExistence type="predicted"/>